<dbReference type="HOGENOM" id="CLU_3219143_0_0_4"/>
<gene>
    <name evidence="1" type="ORF">HMPREF9370_2523</name>
</gene>
<accession>G4CTW3</accession>
<dbReference type="AlphaFoldDB" id="G4CTW3"/>
<comment type="caution">
    <text evidence="1">The sequence shown here is derived from an EMBL/GenBank/DDBJ whole genome shotgun (WGS) entry which is preliminary data.</text>
</comment>
<name>G4CTW3_9NEIS</name>
<dbReference type="PATRIC" id="fig|1030841.3.peg.2514"/>
<dbReference type="Proteomes" id="UP000005336">
    <property type="component" value="Unassembled WGS sequence"/>
</dbReference>
<proteinExistence type="predicted"/>
<keyword evidence="2" id="KW-1185">Reference proteome</keyword>
<organism evidence="1 2">
    <name type="scientific">Neisseria wadsworthii 9715</name>
    <dbReference type="NCBI Taxonomy" id="1030841"/>
    <lineage>
        <taxon>Bacteria</taxon>
        <taxon>Pseudomonadati</taxon>
        <taxon>Pseudomonadota</taxon>
        <taxon>Betaproteobacteria</taxon>
        <taxon>Neisseriales</taxon>
        <taxon>Neisseriaceae</taxon>
        <taxon>Neisseria</taxon>
    </lineage>
</organism>
<sequence length="44" mass="4731">MGQCNALSKCLSEPSYSGLTRVSPKLTGAQDTRVKPEYDGIVVM</sequence>
<evidence type="ECO:0000313" key="1">
    <source>
        <dbReference type="EMBL" id="EGZ43884.1"/>
    </source>
</evidence>
<dbReference type="EMBL" id="AGAZ01000082">
    <property type="protein sequence ID" value="EGZ43884.1"/>
    <property type="molecule type" value="Genomic_DNA"/>
</dbReference>
<reference evidence="1 2" key="1">
    <citation type="submission" date="2011-06" db="EMBL/GenBank/DDBJ databases">
        <authorList>
            <person name="Muzny D."/>
            <person name="Qin X."/>
            <person name="Deng J."/>
            <person name="Jiang H."/>
            <person name="Liu Y."/>
            <person name="Qu J."/>
            <person name="Song X.-Z."/>
            <person name="Zhang L."/>
            <person name="Thornton R."/>
            <person name="Coyle M."/>
            <person name="Francisco L."/>
            <person name="Jackson L."/>
            <person name="Javaid M."/>
            <person name="Korchina V."/>
            <person name="Kovar C."/>
            <person name="Mata R."/>
            <person name="Mathew T."/>
            <person name="Ngo R."/>
            <person name="Nguyen L."/>
            <person name="Nguyen N."/>
            <person name="Okwuonu G."/>
            <person name="Ongeri F."/>
            <person name="Pham C."/>
            <person name="Simmons D."/>
            <person name="Wilczek-Boney K."/>
            <person name="Hale W."/>
            <person name="Jakkamsetti A."/>
            <person name="Pham P."/>
            <person name="Ruth R."/>
            <person name="San Lucas F."/>
            <person name="Warren J."/>
            <person name="Zhang J."/>
            <person name="Zhao Z."/>
            <person name="Zhou C."/>
            <person name="Zhu D."/>
            <person name="Lee S."/>
            <person name="Bess C."/>
            <person name="Blankenburg K."/>
            <person name="Forbes L."/>
            <person name="Fu Q."/>
            <person name="Gubbala S."/>
            <person name="Hirani K."/>
            <person name="Jayaseelan J.C."/>
            <person name="Lara F."/>
            <person name="Munidasa M."/>
            <person name="Palculict T."/>
            <person name="Patil S."/>
            <person name="Pu L.-L."/>
            <person name="Saada N."/>
            <person name="Tang L."/>
            <person name="Weissenberger G."/>
            <person name="Zhu Y."/>
            <person name="Hemphill L."/>
            <person name="Shang Y."/>
            <person name="Youmans B."/>
            <person name="Ayvaz T."/>
            <person name="Ross M."/>
            <person name="Santibanez J."/>
            <person name="Aqrawi P."/>
            <person name="Gross S."/>
            <person name="Joshi V."/>
            <person name="Fowler G."/>
            <person name="Nazareth L."/>
            <person name="Reid J."/>
            <person name="Worley K."/>
            <person name="Petrosino J."/>
            <person name="Highlander S."/>
            <person name="Gibbs R."/>
        </authorList>
    </citation>
    <scope>NUCLEOTIDE SEQUENCE [LARGE SCALE GENOMIC DNA]</scope>
    <source>
        <strain evidence="1 2">9715</strain>
    </source>
</reference>
<evidence type="ECO:0000313" key="2">
    <source>
        <dbReference type="Proteomes" id="UP000005336"/>
    </source>
</evidence>
<protein>
    <submittedName>
        <fullName evidence="1">Uncharacterized protein</fullName>
    </submittedName>
</protein>